<dbReference type="Pfam" id="PF00107">
    <property type="entry name" value="ADH_zinc_N"/>
    <property type="match status" value="1"/>
</dbReference>
<dbReference type="GO" id="GO:0005829">
    <property type="term" value="C:cytosol"/>
    <property type="evidence" value="ECO:0007669"/>
    <property type="project" value="TreeGrafter"/>
</dbReference>
<accession>A1BQX9</accession>
<keyword evidence="4 12" id="KW-0862">Zinc</keyword>
<feature type="domain" description="Alcohol dehydrogenase-like N-terminal" evidence="14">
    <location>
        <begin position="36"/>
        <end position="164"/>
    </location>
</feature>
<dbReference type="GO" id="GO:0008270">
    <property type="term" value="F:zinc ion binding"/>
    <property type="evidence" value="ECO:0007669"/>
    <property type="project" value="InterPro"/>
</dbReference>
<evidence type="ECO:0000256" key="7">
    <source>
        <dbReference type="ARBA" id="ARBA00032767"/>
    </source>
</evidence>
<dbReference type="InterPro" id="IPR002328">
    <property type="entry name" value="ADH_Zn_CS"/>
</dbReference>
<dbReference type="NCBIfam" id="TIGR02818">
    <property type="entry name" value="adh_III_F_hyde"/>
    <property type="match status" value="1"/>
</dbReference>
<dbReference type="SUPFAM" id="SSF50129">
    <property type="entry name" value="GroES-like"/>
    <property type="match status" value="2"/>
</dbReference>
<evidence type="ECO:0000256" key="5">
    <source>
        <dbReference type="ARBA" id="ARBA00023002"/>
    </source>
</evidence>
<evidence type="ECO:0000256" key="6">
    <source>
        <dbReference type="ARBA" id="ARBA00023027"/>
    </source>
</evidence>
<dbReference type="InterPro" id="IPR013154">
    <property type="entry name" value="ADH-like_N"/>
</dbReference>
<dbReference type="FunFam" id="3.90.180.10:FF:000001">
    <property type="entry name" value="S-(hydroxymethyl)glutathione dehydrogenase"/>
    <property type="match status" value="1"/>
</dbReference>
<dbReference type="InterPro" id="IPR014183">
    <property type="entry name" value="ADH_3"/>
</dbReference>
<dbReference type="Gene3D" id="3.40.50.720">
    <property type="entry name" value="NAD(P)-binding Rossmann-like Domain"/>
    <property type="match status" value="1"/>
</dbReference>
<keyword evidence="6 12" id="KW-0520">NAD</keyword>
<keyword evidence="3 12" id="KW-0479">Metal-binding</keyword>
<dbReference type="AlphaFoldDB" id="A1BQX9"/>
<sequence>MTILTEGKIITCLAAVAWCEKSPLAIENIEVSPPKKGEVRIKILHTGVCHTDAYTLSGCDSEGVFPVVLGHEGSGIVESVGQEVSSISPGDHVIPLYTPQCRNCKFCKNSKTNLCSLIRSTQGAGLMPDGTTRFTCKGKNLFHYMGCSTFSEYTVVAEISLAKVSKEAPLNRICLLGCGITTGYGAAINTAKVEPGSICAVWGLGAVGLAAIMGCKAAGASRIIGVDLNPDKFPYAKQFGATECLNPLDFKDQPFQQVIIDLTDGGCDFTFECVGNIETMRCALEACHKGWGLSVIVGVAPSGKEISTRPFQLVTGRTWKGTAFGGYKSRDSVPKLVDDYMQKKIKIDEFVTHEMPLKSINDAFQLMHDGKSLRAVINI</sequence>
<evidence type="ECO:0000313" key="15">
    <source>
        <dbReference type="EMBL" id="ABG78601.1"/>
    </source>
</evidence>
<dbReference type="PROSITE" id="PS00059">
    <property type="entry name" value="ADH_ZINC"/>
    <property type="match status" value="1"/>
</dbReference>
<evidence type="ECO:0000259" key="13">
    <source>
        <dbReference type="Pfam" id="PF00107"/>
    </source>
</evidence>
<dbReference type="InterPro" id="IPR011032">
    <property type="entry name" value="GroES-like_sf"/>
</dbReference>
<dbReference type="Pfam" id="PF08240">
    <property type="entry name" value="ADH_N"/>
    <property type="match status" value="1"/>
</dbReference>
<proteinExistence type="evidence at transcript level"/>
<comment type="catalytic activity">
    <reaction evidence="10">
        <text>a secondary alcohol + NAD(+) = a ketone + NADH + H(+)</text>
        <dbReference type="Rhea" id="RHEA:10740"/>
        <dbReference type="ChEBI" id="CHEBI:15378"/>
        <dbReference type="ChEBI" id="CHEBI:17087"/>
        <dbReference type="ChEBI" id="CHEBI:35681"/>
        <dbReference type="ChEBI" id="CHEBI:57540"/>
        <dbReference type="ChEBI" id="CHEBI:57945"/>
        <dbReference type="EC" id="1.1.1.1"/>
    </reaction>
</comment>
<comment type="catalytic activity">
    <reaction evidence="8">
        <text>S-(hydroxymethyl)glutathione + NADP(+) = S-formylglutathione + NADPH + H(+)</text>
        <dbReference type="Rhea" id="RHEA:19981"/>
        <dbReference type="ChEBI" id="CHEBI:15378"/>
        <dbReference type="ChEBI" id="CHEBI:57688"/>
        <dbReference type="ChEBI" id="CHEBI:57783"/>
        <dbReference type="ChEBI" id="CHEBI:58349"/>
        <dbReference type="ChEBI" id="CHEBI:58758"/>
        <dbReference type="EC" id="1.1.1.284"/>
    </reaction>
</comment>
<evidence type="ECO:0000256" key="8">
    <source>
        <dbReference type="ARBA" id="ARBA00047793"/>
    </source>
</evidence>
<gene>
    <name evidence="15" type="primary">Adh3</name>
</gene>
<reference evidence="15" key="1">
    <citation type="journal article" date="2007" name="Comp. Biochem. Physiol. B, Biochem. Mol. Biol.">
        <title>Analysis of planarian Adh3 supports an intron-rich architecture and tissue-specific expression for the urbilaterian ancestral form.</title>
        <authorList>
            <person name="Godoy L."/>
            <person name="Gonzalez-Duarte R."/>
            <person name="Albalat R."/>
        </authorList>
    </citation>
    <scope>NUCLEOTIDE SEQUENCE</scope>
</reference>
<protein>
    <recommendedName>
        <fullName evidence="7 12">S-(hydroxymethyl)glutathione dehydrogenase</fullName>
        <ecNumber evidence="12">1.1.1.284</ecNumber>
    </recommendedName>
</protein>
<dbReference type="GO" id="GO:0046294">
    <property type="term" value="P:formaldehyde catabolic process"/>
    <property type="evidence" value="ECO:0007669"/>
    <property type="project" value="InterPro"/>
</dbReference>
<feature type="domain" description="Alcohol dehydrogenase-like C-terminal" evidence="13">
    <location>
        <begin position="206"/>
        <end position="337"/>
    </location>
</feature>
<dbReference type="EMBL" id="DQ777634">
    <property type="protein sequence ID" value="ABG78601.1"/>
    <property type="molecule type" value="mRNA"/>
</dbReference>
<name>A1BQX9_SCHMD</name>
<dbReference type="PANTHER" id="PTHR43880">
    <property type="entry name" value="ALCOHOL DEHYDROGENASE"/>
    <property type="match status" value="1"/>
</dbReference>
<organism evidence="15">
    <name type="scientific">Schmidtea mediterranea</name>
    <name type="common">Freshwater planarian flatworm</name>
    <dbReference type="NCBI Taxonomy" id="79327"/>
    <lineage>
        <taxon>Eukaryota</taxon>
        <taxon>Metazoa</taxon>
        <taxon>Spiralia</taxon>
        <taxon>Lophotrochozoa</taxon>
        <taxon>Platyhelminthes</taxon>
        <taxon>Rhabditophora</taxon>
        <taxon>Seriata</taxon>
        <taxon>Tricladida</taxon>
        <taxon>Continenticola</taxon>
        <taxon>Geoplanoidea</taxon>
        <taxon>Dugesiidae</taxon>
        <taxon>Schmidtea</taxon>
    </lineage>
</organism>
<evidence type="ECO:0000256" key="11">
    <source>
        <dbReference type="ARBA" id="ARBA00049243"/>
    </source>
</evidence>
<comment type="similarity">
    <text evidence="2 12">Belongs to the zinc-containing alcohol dehydrogenase family. Class-III subfamily.</text>
</comment>
<dbReference type="GO" id="GO:0106321">
    <property type="term" value="F:S-(hydroxymethyl)glutathione dehydrogenase (NADP+) activity"/>
    <property type="evidence" value="ECO:0007669"/>
    <property type="project" value="RHEA"/>
</dbReference>
<evidence type="ECO:0000256" key="1">
    <source>
        <dbReference type="ARBA" id="ARBA00001947"/>
    </source>
</evidence>
<evidence type="ECO:0000259" key="14">
    <source>
        <dbReference type="Pfam" id="PF08240"/>
    </source>
</evidence>
<dbReference type="SUPFAM" id="SSF51735">
    <property type="entry name" value="NAD(P)-binding Rossmann-fold domains"/>
    <property type="match status" value="1"/>
</dbReference>
<keyword evidence="5 12" id="KW-0560">Oxidoreductase</keyword>
<dbReference type="GO" id="GO:0004022">
    <property type="term" value="F:alcohol dehydrogenase (NAD+) activity"/>
    <property type="evidence" value="ECO:0007669"/>
    <property type="project" value="UniProtKB-EC"/>
</dbReference>
<evidence type="ECO:0000256" key="4">
    <source>
        <dbReference type="ARBA" id="ARBA00022833"/>
    </source>
</evidence>
<dbReference type="EC" id="1.1.1.284" evidence="12"/>
<dbReference type="Gene3D" id="3.90.180.10">
    <property type="entry name" value="Medium-chain alcohol dehydrogenases, catalytic domain"/>
    <property type="match status" value="1"/>
</dbReference>
<evidence type="ECO:0000256" key="9">
    <source>
        <dbReference type="ARBA" id="ARBA00048110"/>
    </source>
</evidence>
<dbReference type="InterPro" id="IPR036291">
    <property type="entry name" value="NAD(P)-bd_dom_sf"/>
</dbReference>
<dbReference type="GO" id="GO:0106322">
    <property type="term" value="F:S-(hydroxymethyl)glutathione dehydrogenase (NAD+) activity"/>
    <property type="evidence" value="ECO:0007669"/>
    <property type="project" value="RHEA"/>
</dbReference>
<evidence type="ECO:0000256" key="3">
    <source>
        <dbReference type="ARBA" id="ARBA00022723"/>
    </source>
</evidence>
<comment type="cofactor">
    <cofactor evidence="1 12">
        <name>Zn(2+)</name>
        <dbReference type="ChEBI" id="CHEBI:29105"/>
    </cofactor>
</comment>
<comment type="catalytic activity">
    <reaction evidence="11">
        <text>a primary alcohol + NAD(+) = an aldehyde + NADH + H(+)</text>
        <dbReference type="Rhea" id="RHEA:10736"/>
        <dbReference type="ChEBI" id="CHEBI:15378"/>
        <dbReference type="ChEBI" id="CHEBI:15734"/>
        <dbReference type="ChEBI" id="CHEBI:17478"/>
        <dbReference type="ChEBI" id="CHEBI:57540"/>
        <dbReference type="ChEBI" id="CHEBI:57945"/>
        <dbReference type="EC" id="1.1.1.1"/>
    </reaction>
</comment>
<evidence type="ECO:0000256" key="2">
    <source>
        <dbReference type="ARBA" id="ARBA00010902"/>
    </source>
</evidence>
<dbReference type="CDD" id="cd08300">
    <property type="entry name" value="alcohol_DH_class_III"/>
    <property type="match status" value="1"/>
</dbReference>
<dbReference type="InterPro" id="IPR013149">
    <property type="entry name" value="ADH-like_C"/>
</dbReference>
<comment type="catalytic activity">
    <reaction evidence="9 12">
        <text>S-(hydroxymethyl)glutathione + NAD(+) = S-formylglutathione + NADH + H(+)</text>
        <dbReference type="Rhea" id="RHEA:19985"/>
        <dbReference type="ChEBI" id="CHEBI:15378"/>
        <dbReference type="ChEBI" id="CHEBI:57540"/>
        <dbReference type="ChEBI" id="CHEBI:57688"/>
        <dbReference type="ChEBI" id="CHEBI:57945"/>
        <dbReference type="ChEBI" id="CHEBI:58758"/>
        <dbReference type="EC" id="1.1.1.284"/>
    </reaction>
</comment>
<evidence type="ECO:0000256" key="12">
    <source>
        <dbReference type="RuleBase" id="RU362016"/>
    </source>
</evidence>
<dbReference type="OrthoDB" id="417550at2759"/>
<dbReference type="PANTHER" id="PTHR43880:SF12">
    <property type="entry name" value="ALCOHOL DEHYDROGENASE CLASS-3"/>
    <property type="match status" value="1"/>
</dbReference>
<dbReference type="FunFam" id="3.40.50.720:FF:000003">
    <property type="entry name" value="S-(hydroxymethyl)glutathione dehydrogenase"/>
    <property type="match status" value="1"/>
</dbReference>
<evidence type="ECO:0000256" key="10">
    <source>
        <dbReference type="ARBA" id="ARBA00049164"/>
    </source>
</evidence>